<feature type="compositionally biased region" description="Low complexity" evidence="1">
    <location>
        <begin position="275"/>
        <end position="309"/>
    </location>
</feature>
<name>A0AAD4QA72_9AGAM</name>
<feature type="compositionally biased region" description="Polar residues" evidence="1">
    <location>
        <begin position="17"/>
        <end position="37"/>
    </location>
</feature>
<evidence type="ECO:0000256" key="1">
    <source>
        <dbReference type="SAM" id="MobiDB-lite"/>
    </source>
</evidence>
<protein>
    <submittedName>
        <fullName evidence="2">Uncharacterized protein</fullName>
    </submittedName>
</protein>
<reference evidence="2" key="1">
    <citation type="submission" date="2022-01" db="EMBL/GenBank/DDBJ databases">
        <title>Comparative genomics reveals a dynamic genome evolution in the ectomycorrhizal milk-cap (Lactarius) mushrooms.</title>
        <authorList>
            <consortium name="DOE Joint Genome Institute"/>
            <person name="Lebreton A."/>
            <person name="Tang N."/>
            <person name="Kuo A."/>
            <person name="LaButti K."/>
            <person name="Drula E."/>
            <person name="Barry K."/>
            <person name="Clum A."/>
            <person name="Lipzen A."/>
            <person name="Mousain D."/>
            <person name="Ng V."/>
            <person name="Wang R."/>
            <person name="Wang X."/>
            <person name="Dai Y."/>
            <person name="Henrissat B."/>
            <person name="Grigoriev I.V."/>
            <person name="Guerin-Laguette A."/>
            <person name="Yu F."/>
            <person name="Martin F.M."/>
        </authorList>
    </citation>
    <scope>NUCLEOTIDE SEQUENCE</scope>
    <source>
        <strain evidence="2">QP</strain>
    </source>
</reference>
<accession>A0AAD4QA72</accession>
<organism evidence="2 3">
    <name type="scientific">Lactarius akahatsu</name>
    <dbReference type="NCBI Taxonomy" id="416441"/>
    <lineage>
        <taxon>Eukaryota</taxon>
        <taxon>Fungi</taxon>
        <taxon>Dikarya</taxon>
        <taxon>Basidiomycota</taxon>
        <taxon>Agaricomycotina</taxon>
        <taxon>Agaricomycetes</taxon>
        <taxon>Russulales</taxon>
        <taxon>Russulaceae</taxon>
        <taxon>Lactarius</taxon>
    </lineage>
</organism>
<feature type="region of interest" description="Disordered" evidence="1">
    <location>
        <begin position="1"/>
        <end position="56"/>
    </location>
</feature>
<feature type="compositionally biased region" description="Basic and acidic residues" evidence="1">
    <location>
        <begin position="313"/>
        <end position="329"/>
    </location>
</feature>
<gene>
    <name evidence="2" type="ORF">EDB92DRAFT_158218</name>
</gene>
<dbReference type="Proteomes" id="UP001201163">
    <property type="component" value="Unassembled WGS sequence"/>
</dbReference>
<evidence type="ECO:0000313" key="3">
    <source>
        <dbReference type="Proteomes" id="UP001201163"/>
    </source>
</evidence>
<comment type="caution">
    <text evidence="2">The sequence shown here is derived from an EMBL/GenBank/DDBJ whole genome shotgun (WGS) entry which is preliminary data.</text>
</comment>
<evidence type="ECO:0000313" key="2">
    <source>
        <dbReference type="EMBL" id="KAH8995716.1"/>
    </source>
</evidence>
<proteinExistence type="predicted"/>
<sequence length="386" mass="42631">MEFLHLRPPSHCRIHSPSLSLPDQPDQQHTRFPTSSDRLARPATSIHQPPFDRSARYDPLGRLSQDKYSLARKVLCSSFAPRFFPGSVARGVLSDGTWTTKHPCVHAFLQSPYSRPSLTSKTSAAIYSLAALHVFYSPSHPSYDVFWHPDIKESTAIFVHGVVTMEPSPISTTPMTWLGVHDMLWQLTGIQKEYAKSQGGKTTTSPPAPTRRSLRKRKPVQALLQALEEREPSEVPEPPRKRARKSKSDENEKGAEATSLVAEQPGISAENEAGPSALSTTLSSPLEARGTTDTTPSPLTITSSLPSDSQPTAKDDVGSSRGHSKDTASKKASAPQTASRTSRRTRERSPSFSSGIDQIQTRYHQRGRAQVLEETERRNHRQAKSR</sequence>
<keyword evidence="3" id="KW-1185">Reference proteome</keyword>
<dbReference type="AlphaFoldDB" id="A0AAD4QA72"/>
<dbReference type="EMBL" id="JAKELL010000011">
    <property type="protein sequence ID" value="KAH8995716.1"/>
    <property type="molecule type" value="Genomic_DNA"/>
</dbReference>
<feature type="region of interest" description="Disordered" evidence="1">
    <location>
        <begin position="195"/>
        <end position="386"/>
    </location>
</feature>
<feature type="compositionally biased region" description="Basic and acidic residues" evidence="1">
    <location>
        <begin position="227"/>
        <end position="255"/>
    </location>
</feature>